<accession>A0ABU2DTR8</accession>
<feature type="compositionally biased region" description="Acidic residues" evidence="1">
    <location>
        <begin position="75"/>
        <end position="84"/>
    </location>
</feature>
<keyword evidence="2" id="KW-0472">Membrane</keyword>
<feature type="transmembrane region" description="Helical" evidence="2">
    <location>
        <begin position="14"/>
        <end position="47"/>
    </location>
</feature>
<name>A0ABU2DTR8_9MICC</name>
<feature type="compositionally biased region" description="Pro residues" evidence="1">
    <location>
        <begin position="96"/>
        <end position="105"/>
    </location>
</feature>
<evidence type="ECO:0000256" key="2">
    <source>
        <dbReference type="SAM" id="Phobius"/>
    </source>
</evidence>
<evidence type="ECO:0000313" key="3">
    <source>
        <dbReference type="EMBL" id="MDR8019675.1"/>
    </source>
</evidence>
<dbReference type="EMBL" id="JAVKGR010000009">
    <property type="protein sequence ID" value="MDR8019675.1"/>
    <property type="molecule type" value="Genomic_DNA"/>
</dbReference>
<evidence type="ECO:0000256" key="1">
    <source>
        <dbReference type="SAM" id="MobiDB-lite"/>
    </source>
</evidence>
<proteinExistence type="predicted"/>
<gene>
    <name evidence="3" type="ORF">RIL96_08880</name>
</gene>
<dbReference type="RefSeq" id="WP_310548665.1">
    <property type="nucleotide sequence ID" value="NZ_JAVKGR010000009.1"/>
</dbReference>
<dbReference type="Proteomes" id="UP001251870">
    <property type="component" value="Unassembled WGS sequence"/>
</dbReference>
<evidence type="ECO:0000313" key="4">
    <source>
        <dbReference type="Proteomes" id="UP001251870"/>
    </source>
</evidence>
<sequence>MAVLKYSLIRLATFFLLFAACLLMGLGMIMGLIVGLIGSWAVGYLFFNRLRLEAGSQLARKVDSNSRRTSASEASDNEAEDALAEEYHRPGSEDSPPSPPPLSSR</sequence>
<dbReference type="PROSITE" id="PS51257">
    <property type="entry name" value="PROKAR_LIPOPROTEIN"/>
    <property type="match status" value="1"/>
</dbReference>
<organism evidence="3 4">
    <name type="scientific">Nesterenkonia aerolata</name>
    <dbReference type="NCBI Taxonomy" id="3074079"/>
    <lineage>
        <taxon>Bacteria</taxon>
        <taxon>Bacillati</taxon>
        <taxon>Actinomycetota</taxon>
        <taxon>Actinomycetes</taxon>
        <taxon>Micrococcales</taxon>
        <taxon>Micrococcaceae</taxon>
        <taxon>Nesterenkonia</taxon>
    </lineage>
</organism>
<keyword evidence="2" id="KW-1133">Transmembrane helix</keyword>
<keyword evidence="2" id="KW-0812">Transmembrane</keyword>
<feature type="region of interest" description="Disordered" evidence="1">
    <location>
        <begin position="58"/>
        <end position="105"/>
    </location>
</feature>
<protein>
    <submittedName>
        <fullName evidence="3">DUF4229 domain-containing protein</fullName>
    </submittedName>
</protein>
<keyword evidence="4" id="KW-1185">Reference proteome</keyword>
<comment type="caution">
    <text evidence="3">The sequence shown here is derived from an EMBL/GenBank/DDBJ whole genome shotgun (WGS) entry which is preliminary data.</text>
</comment>
<dbReference type="InterPro" id="IPR025323">
    <property type="entry name" value="DUF4229"/>
</dbReference>
<reference evidence="3 4" key="1">
    <citation type="submission" date="2023-09" db="EMBL/GenBank/DDBJ databases">
        <title>Description of three actinobacteria isolated from air of manufacturing shop in a pharmaceutical factory.</title>
        <authorList>
            <person name="Zhang D.-F."/>
        </authorList>
    </citation>
    <scope>NUCLEOTIDE SEQUENCE [LARGE SCALE GENOMIC DNA]</scope>
    <source>
        <strain evidence="3 4">LY-0111</strain>
    </source>
</reference>
<dbReference type="Pfam" id="PF14012">
    <property type="entry name" value="DUF4229"/>
    <property type="match status" value="1"/>
</dbReference>